<dbReference type="InterPro" id="IPR028082">
    <property type="entry name" value="Peripla_BP_I"/>
</dbReference>
<gene>
    <name evidence="5" type="ORF">OKJ99_12025</name>
</gene>
<evidence type="ECO:0000313" key="5">
    <source>
        <dbReference type="EMBL" id="MEB8338222.1"/>
    </source>
</evidence>
<reference evidence="5 6" key="1">
    <citation type="submission" date="2022-10" db="EMBL/GenBank/DDBJ databases">
        <authorList>
            <person name="Xie J."/>
            <person name="Shen N."/>
        </authorList>
    </citation>
    <scope>NUCLEOTIDE SEQUENCE [LARGE SCALE GENOMIC DNA]</scope>
    <source>
        <strain evidence="5 6">YIM65594</strain>
    </source>
</reference>
<dbReference type="RefSeq" id="WP_326015991.1">
    <property type="nucleotide sequence ID" value="NZ_JAOZYC010000093.1"/>
</dbReference>
<dbReference type="Pfam" id="PF00356">
    <property type="entry name" value="LacI"/>
    <property type="match status" value="1"/>
</dbReference>
<dbReference type="PROSITE" id="PS00356">
    <property type="entry name" value="HTH_LACI_1"/>
    <property type="match status" value="1"/>
</dbReference>
<dbReference type="InterPro" id="IPR010982">
    <property type="entry name" value="Lambda_DNA-bd_dom_sf"/>
</dbReference>
<dbReference type="InterPro" id="IPR000843">
    <property type="entry name" value="HTH_LacI"/>
</dbReference>
<keyword evidence="1" id="KW-0805">Transcription regulation</keyword>
<dbReference type="Pfam" id="PF13377">
    <property type="entry name" value="Peripla_BP_3"/>
    <property type="match status" value="1"/>
</dbReference>
<dbReference type="Gene3D" id="1.10.260.40">
    <property type="entry name" value="lambda repressor-like DNA-binding domains"/>
    <property type="match status" value="1"/>
</dbReference>
<protein>
    <submittedName>
        <fullName evidence="5">Substrate-binding domain-containing protein</fullName>
    </submittedName>
</protein>
<accession>A0ABU6F3K6</accession>
<dbReference type="SUPFAM" id="SSF53822">
    <property type="entry name" value="Periplasmic binding protein-like I"/>
    <property type="match status" value="1"/>
</dbReference>
<dbReference type="Proteomes" id="UP001354931">
    <property type="component" value="Unassembled WGS sequence"/>
</dbReference>
<dbReference type="EMBL" id="JAOZYC010000093">
    <property type="protein sequence ID" value="MEB8338222.1"/>
    <property type="molecule type" value="Genomic_DNA"/>
</dbReference>
<feature type="domain" description="HTH lacI-type" evidence="4">
    <location>
        <begin position="16"/>
        <end position="73"/>
    </location>
</feature>
<evidence type="ECO:0000259" key="4">
    <source>
        <dbReference type="PROSITE" id="PS50932"/>
    </source>
</evidence>
<name>A0ABU6F3K6_9ACTN</name>
<comment type="caution">
    <text evidence="5">The sequence shown here is derived from an EMBL/GenBank/DDBJ whole genome shotgun (WGS) entry which is preliminary data.</text>
</comment>
<evidence type="ECO:0000313" key="6">
    <source>
        <dbReference type="Proteomes" id="UP001354931"/>
    </source>
</evidence>
<evidence type="ECO:0000256" key="3">
    <source>
        <dbReference type="ARBA" id="ARBA00023163"/>
    </source>
</evidence>
<dbReference type="SUPFAM" id="SSF47413">
    <property type="entry name" value="lambda repressor-like DNA-binding domains"/>
    <property type="match status" value="1"/>
</dbReference>
<dbReference type="SMART" id="SM00354">
    <property type="entry name" value="HTH_LACI"/>
    <property type="match status" value="1"/>
</dbReference>
<keyword evidence="3" id="KW-0804">Transcription</keyword>
<dbReference type="Gene3D" id="3.40.50.2300">
    <property type="match status" value="2"/>
</dbReference>
<dbReference type="PANTHER" id="PTHR30146:SF153">
    <property type="entry name" value="LACTOSE OPERON REPRESSOR"/>
    <property type="match status" value="1"/>
</dbReference>
<dbReference type="InterPro" id="IPR046335">
    <property type="entry name" value="LacI/GalR-like_sensor"/>
</dbReference>
<evidence type="ECO:0000256" key="1">
    <source>
        <dbReference type="ARBA" id="ARBA00023015"/>
    </source>
</evidence>
<organism evidence="5 6">
    <name type="scientific">Streptomyces endophyticus</name>
    <dbReference type="NCBI Taxonomy" id="714166"/>
    <lineage>
        <taxon>Bacteria</taxon>
        <taxon>Bacillati</taxon>
        <taxon>Actinomycetota</taxon>
        <taxon>Actinomycetes</taxon>
        <taxon>Kitasatosporales</taxon>
        <taxon>Streptomycetaceae</taxon>
        <taxon>Streptomyces</taxon>
    </lineage>
</organism>
<dbReference type="PROSITE" id="PS50932">
    <property type="entry name" value="HTH_LACI_2"/>
    <property type="match status" value="1"/>
</dbReference>
<sequence length="355" mass="37317">MSTSGTGSAPQARPRITIKEIAAEAGVSVPTVSKVLNGHAHVAPATRERVESLLERHAYPRRPRKPAAVPARAGTTGPLIADLVFPVLDSEWALAVLRGAERVAHEAGIGVVVNAFREDEADQRRWLEQVRARGSAGVVLAVVGLAPAFATSVHELGIPVVAVDATGTPHPHAATVGVTNWQGAYTATAHLTELGHRRIACIAGRDDLRCSAARVDGYRSALRAAGLDVDEELILPGDFHAESAEEAALELLSGPERPTAVATGNDQQAIGVMRAARRLGIDVPAALSVVGFDDLAAARTSEPPLTTVRQPVSEMAALALRMILHHREHGAFEVTQMELASELVVRGSTAPPPEG</sequence>
<keyword evidence="2" id="KW-0238">DNA-binding</keyword>
<dbReference type="PANTHER" id="PTHR30146">
    <property type="entry name" value="LACI-RELATED TRANSCRIPTIONAL REPRESSOR"/>
    <property type="match status" value="1"/>
</dbReference>
<dbReference type="CDD" id="cd01392">
    <property type="entry name" value="HTH_LacI"/>
    <property type="match status" value="1"/>
</dbReference>
<keyword evidence="6" id="KW-1185">Reference proteome</keyword>
<evidence type="ECO:0000256" key="2">
    <source>
        <dbReference type="ARBA" id="ARBA00023125"/>
    </source>
</evidence>
<proteinExistence type="predicted"/>